<reference evidence="5" key="1">
    <citation type="submission" date="2022-09" db="EMBL/GenBank/DDBJ databases">
        <title>Fusarium specimens isolated from Avocado Roots.</title>
        <authorList>
            <person name="Stajich J."/>
            <person name="Roper C."/>
            <person name="Heimlech-Rivalta G."/>
        </authorList>
    </citation>
    <scope>NUCLEOTIDE SEQUENCE</scope>
    <source>
        <strain evidence="5">CF00136</strain>
    </source>
</reference>
<sequence>MSAQRSGHLERTAQEPRDESLLDVRLGRIDQVNERIRLFRLQLESGPVMFSAGQWLDTYVPNNPKPGGFTITSSPRAAAKPEAPYFELAVQESPDNPPAAWLWQSPSEILESKLQVRVGGSFVFPPAEIPLTEIRRVVFVAGGVGINPLASMMGCIAEEGYSLDVKVLYASKLPEKGLKDVLFLGRISTWFKERKLNGSLKVFATGGYDKREESGGLDVLKRRFSVEDVREAVGGKGNESVVYVCGPQAMTDEIVDGLTKGGGMDKKRVMLEKWW</sequence>
<gene>
    <name evidence="5" type="ORF">NW762_006803</name>
</gene>
<dbReference type="InterPro" id="IPR001433">
    <property type="entry name" value="OxRdtase_FAD/NAD-bd"/>
</dbReference>
<dbReference type="InterPro" id="IPR017927">
    <property type="entry name" value="FAD-bd_FR_type"/>
</dbReference>
<dbReference type="Gene3D" id="3.40.50.80">
    <property type="entry name" value="Nucleotide-binding domain of ferredoxin-NADP reductase (FNR) module"/>
    <property type="match status" value="1"/>
</dbReference>
<dbReference type="InterPro" id="IPR052128">
    <property type="entry name" value="Oxidoreductase_NAD-binding"/>
</dbReference>
<organism evidence="5 6">
    <name type="scientific">Fusarium torreyae</name>
    <dbReference type="NCBI Taxonomy" id="1237075"/>
    <lineage>
        <taxon>Eukaryota</taxon>
        <taxon>Fungi</taxon>
        <taxon>Dikarya</taxon>
        <taxon>Ascomycota</taxon>
        <taxon>Pezizomycotina</taxon>
        <taxon>Sordariomycetes</taxon>
        <taxon>Hypocreomycetidae</taxon>
        <taxon>Hypocreales</taxon>
        <taxon>Nectriaceae</taxon>
        <taxon>Fusarium</taxon>
    </lineage>
</organism>
<dbReference type="PROSITE" id="PS51384">
    <property type="entry name" value="FAD_FR"/>
    <property type="match status" value="1"/>
</dbReference>
<evidence type="ECO:0000256" key="3">
    <source>
        <dbReference type="ARBA" id="ARBA00040516"/>
    </source>
</evidence>
<dbReference type="InterPro" id="IPR017938">
    <property type="entry name" value="Riboflavin_synthase-like_b-brl"/>
</dbReference>
<evidence type="ECO:0000256" key="2">
    <source>
        <dbReference type="ARBA" id="ARBA00023027"/>
    </source>
</evidence>
<dbReference type="PANTHER" id="PTHR46505:SF1">
    <property type="entry name" value="OXIDOREDUCTASE NAD-BINDING DOMAIN-CONTAINING PROTEIN 1"/>
    <property type="match status" value="1"/>
</dbReference>
<proteinExistence type="predicted"/>
<dbReference type="AlphaFoldDB" id="A0A9W8VF56"/>
<dbReference type="Proteomes" id="UP001152049">
    <property type="component" value="Unassembled WGS sequence"/>
</dbReference>
<dbReference type="Gene3D" id="2.40.30.10">
    <property type="entry name" value="Translation factors"/>
    <property type="match status" value="1"/>
</dbReference>
<feature type="domain" description="FAD-binding FR-type" evidence="4">
    <location>
        <begin position="19"/>
        <end position="127"/>
    </location>
</feature>
<comment type="caution">
    <text evidence="5">The sequence shown here is derived from an EMBL/GenBank/DDBJ whole genome shotgun (WGS) entry which is preliminary data.</text>
</comment>
<dbReference type="SUPFAM" id="SSF52343">
    <property type="entry name" value="Ferredoxin reductase-like, C-terminal NADP-linked domain"/>
    <property type="match status" value="1"/>
</dbReference>
<evidence type="ECO:0000313" key="6">
    <source>
        <dbReference type="Proteomes" id="UP001152049"/>
    </source>
</evidence>
<dbReference type="Pfam" id="PF00175">
    <property type="entry name" value="NAD_binding_1"/>
    <property type="match status" value="1"/>
</dbReference>
<keyword evidence="2" id="KW-0520">NAD</keyword>
<name>A0A9W8VF56_9HYPO</name>
<keyword evidence="1" id="KW-0560">Oxidoreductase</keyword>
<dbReference type="OrthoDB" id="436496at2759"/>
<keyword evidence="6" id="KW-1185">Reference proteome</keyword>
<dbReference type="EMBL" id="JAOQAZ010000011">
    <property type="protein sequence ID" value="KAJ4263181.1"/>
    <property type="molecule type" value="Genomic_DNA"/>
</dbReference>
<dbReference type="InterPro" id="IPR039261">
    <property type="entry name" value="FNR_nucleotide-bd"/>
</dbReference>
<protein>
    <recommendedName>
        <fullName evidence="3">Oxidoreductase NAD-binding domain-containing protein 1</fullName>
    </recommendedName>
</protein>
<evidence type="ECO:0000256" key="1">
    <source>
        <dbReference type="ARBA" id="ARBA00023002"/>
    </source>
</evidence>
<dbReference type="GO" id="GO:0005739">
    <property type="term" value="C:mitochondrion"/>
    <property type="evidence" value="ECO:0007669"/>
    <property type="project" value="TreeGrafter"/>
</dbReference>
<dbReference type="SUPFAM" id="SSF63380">
    <property type="entry name" value="Riboflavin synthase domain-like"/>
    <property type="match status" value="1"/>
</dbReference>
<dbReference type="CDD" id="cd00322">
    <property type="entry name" value="FNR_like"/>
    <property type="match status" value="1"/>
</dbReference>
<evidence type="ECO:0000259" key="4">
    <source>
        <dbReference type="PROSITE" id="PS51384"/>
    </source>
</evidence>
<dbReference type="PANTHER" id="PTHR46505">
    <property type="entry name" value="OXIDOREDUCTASE NAD-BINDING DOMAIN-CONTAINING PROTEIN 1"/>
    <property type="match status" value="1"/>
</dbReference>
<evidence type="ECO:0000313" key="5">
    <source>
        <dbReference type="EMBL" id="KAJ4263181.1"/>
    </source>
</evidence>
<accession>A0A9W8VF56</accession>
<dbReference type="GO" id="GO:0016491">
    <property type="term" value="F:oxidoreductase activity"/>
    <property type="evidence" value="ECO:0007669"/>
    <property type="project" value="UniProtKB-KW"/>
</dbReference>